<feature type="active site" description="Proton donor; for dehydratase activity" evidence="6">
    <location>
        <position position="902"/>
    </location>
</feature>
<evidence type="ECO:0000256" key="5">
    <source>
        <dbReference type="ARBA" id="ARBA00022679"/>
    </source>
</evidence>
<evidence type="ECO:0000256" key="3">
    <source>
        <dbReference type="ARBA" id="ARBA00022450"/>
    </source>
</evidence>
<evidence type="ECO:0000259" key="7">
    <source>
        <dbReference type="PROSITE" id="PS50075"/>
    </source>
</evidence>
<feature type="domain" description="Carrier" evidence="7">
    <location>
        <begin position="1515"/>
        <end position="1590"/>
    </location>
</feature>
<dbReference type="InterPro" id="IPR050091">
    <property type="entry name" value="PKS_NRPS_Biosynth_Enz"/>
</dbReference>
<dbReference type="InterPro" id="IPR049551">
    <property type="entry name" value="PKS_DH_C"/>
</dbReference>
<dbReference type="SMART" id="SM00822">
    <property type="entry name" value="PKS_KR"/>
    <property type="match status" value="1"/>
</dbReference>
<sequence length="1629" mass="181269">MDIDDIDLNSLVIDSAQDDNHIEIVTERSHENQIAIIGMSTQIGSAENSDAFWQQLISQKTGIRHFPKVRQKDVESLVSAKGIAFNDLSEQFLSSSYLSQIDEFDYAFFGLSRSEADVMDPNQRILLQTAWSALENAGYACEEIKGSNTGVFIGFSQDFGDGYDQFINTHVPHASEIAVVGNIKSIIASRIAYQLDLVGPSMMIDTACSSSLVAVYQASQAIRSGQCDMALAGGIKIDFVPLLHSKHLGDVGVRDIKENLAADGKNKTFDNDCDGMTIGEGTGIFVLKSYAKAKADGDFIYATILGGAINQDGSSVGITAPNSAAQEKLILKAMQDAGITAEDYRYIEAHGTATKLGDPVELKGLEKAFQHYTNKNQFCAIGSVKSNVGHLDNAAGISGLSKVILAMQHNTIPASLHFNVPNQAISFIDSPFYVAANAEPLDAAANESWIAGINSFGLSGTNCHLILRSEKNLSQHYISNKSESNNPDESFEKSAHQVSHCLVMSAKNNRSLAQLVQLYYEYVLQHGQTIDTTLINQWLGDVCYTAAVGRFHFEKRLVFTFKQVDQLLDLLTQVSRCFILQNKDQFEQLLKSVEGVYYSAAIYPSLEQKLPAKITNENSILVSYLEQQDVDWRQYYSSNKNALDAKSLNRIPLPVYPFDKTRCWVKHQGDNVIRHGYQQILSSPLLQGQLLNSHHIRVFESVLSVDTHWELADHKVKGSHILPGTCYVEMMLQAFQACQLESFKSLHFNKVQFFSPLVVDSKEQRRVHVQLKLNHQIIEVEISSQLINQNASTAQLNQLLENDEWITHAAATIDLNYDEHQATLASQINIQRIMTGEAFHFDANEDKSRGLEIGDRWNKCAEMGWYDDTQNAATRSVLVKLHLPEEFKSDEGLYFYHPSLFDTAVNSAIHLIKSEGLYLPLSYTDFVVYAQLPSVFYVYIQPIESKTNDLAKFSIHFLDSEANVVASVAEYNVKYVPEAEKFTQPKTRIDAFTIGSKPFNPDAVDFDLNAFNERVSPGQLSNKQVLLVSNQPQLNDEILTQLHVAGVSSQLLNLNDKSVEKIEAELTEILSQQVNKGLDDIIILSELALNETSVEQSNQSLYQLVSLINNIVKSRIALSGRILFVTQSTLQNDHKGMVNPINLAARELIQILQLENPQLKIQIIDFYKQLESQRILSALASGVDYPMISLTSKKVNRERLRYTRLDQFAKNDESYYQPGDVYLITGGVGALALELAVHIAKQAKVKFALLVHRQLPAESDWNLAIDSDATDGKLKRQLEKLLEIRQLGSEVRIFSGNIADANFVAQSINTIKQEFHQIDGIVHAAGRAGDGFALTKTSEVFSQVVDPKIKGGWHLHQLTLQEPLKFFICYSSVATILRAAGQSDYTAANAFLDGLAQYRREQGLPGVSVGWPAWREVGIAVEYNAVDENEIFKPINTKDALAAIDQVLFHTNELPSAIVLSELNTQADPDVFTRQGLTISDQLGKRFKHQALKNKAAGEGEQSSTVTKVTLVDGDDADKYLTQVAGIWAKVLGVGELSRDSQFNELGGNSVLTIELFREYESLYPNTIDMADLFTHTTVDSQAGFFRNKFEDNQKESQQPDIQEDKNIDDILEKIARGEISVEAAQQYF</sequence>
<evidence type="ECO:0000256" key="6">
    <source>
        <dbReference type="PROSITE-ProRule" id="PRU01363"/>
    </source>
</evidence>
<dbReference type="Pfam" id="PF22621">
    <property type="entry name" value="CurL-like_PKS_C"/>
    <property type="match status" value="1"/>
</dbReference>
<proteinExistence type="inferred from homology"/>
<dbReference type="PROSITE" id="PS00606">
    <property type="entry name" value="KS3_1"/>
    <property type="match status" value="1"/>
</dbReference>
<evidence type="ECO:0000256" key="2">
    <source>
        <dbReference type="ARBA" id="ARBA00006484"/>
    </source>
</evidence>
<gene>
    <name evidence="10" type="ORF">ABVT43_10230</name>
</gene>
<feature type="domain" description="PKS/mFAS DH" evidence="9">
    <location>
        <begin position="678"/>
        <end position="982"/>
    </location>
</feature>
<evidence type="ECO:0000256" key="4">
    <source>
        <dbReference type="ARBA" id="ARBA00022553"/>
    </source>
</evidence>
<evidence type="ECO:0000313" key="11">
    <source>
        <dbReference type="Proteomes" id="UP001548189"/>
    </source>
</evidence>
<dbReference type="CDD" id="cd00833">
    <property type="entry name" value="PKS"/>
    <property type="match status" value="1"/>
</dbReference>
<dbReference type="Pfam" id="PF00109">
    <property type="entry name" value="ketoacyl-synt"/>
    <property type="match status" value="1"/>
</dbReference>
<dbReference type="InterPro" id="IPR036736">
    <property type="entry name" value="ACP-like_sf"/>
</dbReference>
<dbReference type="Pfam" id="PF00550">
    <property type="entry name" value="PP-binding"/>
    <property type="match status" value="1"/>
</dbReference>
<keyword evidence="3" id="KW-0596">Phosphopantetheine</keyword>
<dbReference type="InterPro" id="IPR009081">
    <property type="entry name" value="PP-bd_ACP"/>
</dbReference>
<dbReference type="PANTHER" id="PTHR43775">
    <property type="entry name" value="FATTY ACID SYNTHASE"/>
    <property type="match status" value="1"/>
</dbReference>
<dbReference type="Pfam" id="PF08659">
    <property type="entry name" value="KR"/>
    <property type="match status" value="1"/>
</dbReference>
<dbReference type="Gene3D" id="3.40.50.720">
    <property type="entry name" value="NAD(P)-binding Rossmann-like Domain"/>
    <property type="match status" value="1"/>
</dbReference>
<dbReference type="SMART" id="SM00825">
    <property type="entry name" value="PKS_KS"/>
    <property type="match status" value="1"/>
</dbReference>
<dbReference type="InterPro" id="IPR036291">
    <property type="entry name" value="NAD(P)-bd_dom_sf"/>
</dbReference>
<dbReference type="RefSeq" id="WP_353896090.1">
    <property type="nucleotide sequence ID" value="NZ_JBEVCJ010000010.1"/>
</dbReference>
<dbReference type="InterPro" id="IPR049552">
    <property type="entry name" value="PKS_DH_N"/>
</dbReference>
<organism evidence="10 11">
    <name type="scientific">Aliikangiella maris</name>
    <dbReference type="NCBI Taxonomy" id="3162458"/>
    <lineage>
        <taxon>Bacteria</taxon>
        <taxon>Pseudomonadati</taxon>
        <taxon>Pseudomonadota</taxon>
        <taxon>Gammaproteobacteria</taxon>
        <taxon>Oceanospirillales</taxon>
        <taxon>Pleioneaceae</taxon>
        <taxon>Aliikangiella</taxon>
    </lineage>
</organism>
<dbReference type="InterPro" id="IPR013968">
    <property type="entry name" value="PKS_KR"/>
</dbReference>
<dbReference type="SMART" id="SM00826">
    <property type="entry name" value="PKS_DH"/>
    <property type="match status" value="1"/>
</dbReference>
<dbReference type="Pfam" id="PF02801">
    <property type="entry name" value="Ketoacyl-synt_C"/>
    <property type="match status" value="1"/>
</dbReference>
<reference evidence="10 11" key="1">
    <citation type="submission" date="2024-06" db="EMBL/GenBank/DDBJ databases">
        <authorList>
            <person name="Li F."/>
        </authorList>
    </citation>
    <scope>NUCLEOTIDE SEQUENCE [LARGE SCALE GENOMIC DNA]</scope>
    <source>
        <strain evidence="10 11">GXAS 311</strain>
    </source>
</reference>
<feature type="region of interest" description="C-terminal hotdog fold" evidence="6">
    <location>
        <begin position="838"/>
        <end position="982"/>
    </location>
</feature>
<dbReference type="InterPro" id="IPR016039">
    <property type="entry name" value="Thiolase-like"/>
</dbReference>
<dbReference type="InterPro" id="IPR042104">
    <property type="entry name" value="PKS_dehydratase_sf"/>
</dbReference>
<dbReference type="Gene3D" id="3.40.47.10">
    <property type="match status" value="1"/>
</dbReference>
<dbReference type="Pfam" id="PF21089">
    <property type="entry name" value="PKS_DH_N"/>
    <property type="match status" value="1"/>
</dbReference>
<dbReference type="InterPro" id="IPR020807">
    <property type="entry name" value="PKS_DH"/>
</dbReference>
<dbReference type="PANTHER" id="PTHR43775:SF37">
    <property type="entry name" value="SI:DKEY-61P9.11"/>
    <property type="match status" value="1"/>
</dbReference>
<dbReference type="PROSITE" id="PS52004">
    <property type="entry name" value="KS3_2"/>
    <property type="match status" value="1"/>
</dbReference>
<evidence type="ECO:0000259" key="9">
    <source>
        <dbReference type="PROSITE" id="PS52019"/>
    </source>
</evidence>
<dbReference type="InterPro" id="IPR049900">
    <property type="entry name" value="PKS_mFAS_DH"/>
</dbReference>
<dbReference type="EMBL" id="JBEVCJ010000010">
    <property type="protein sequence ID" value="MET1255504.1"/>
    <property type="molecule type" value="Genomic_DNA"/>
</dbReference>
<dbReference type="InterPro" id="IPR014030">
    <property type="entry name" value="Ketoacyl_synth_N"/>
</dbReference>
<dbReference type="InterPro" id="IPR014031">
    <property type="entry name" value="Ketoacyl_synth_C"/>
</dbReference>
<evidence type="ECO:0000259" key="8">
    <source>
        <dbReference type="PROSITE" id="PS52004"/>
    </source>
</evidence>
<keyword evidence="5" id="KW-0808">Transferase</keyword>
<dbReference type="SUPFAM" id="SSF53901">
    <property type="entry name" value="Thiolase-like"/>
    <property type="match status" value="1"/>
</dbReference>
<dbReference type="PROSITE" id="PS50075">
    <property type="entry name" value="CARRIER"/>
    <property type="match status" value="1"/>
</dbReference>
<accession>A0ABV2BU91</accession>
<dbReference type="SUPFAM" id="SSF51735">
    <property type="entry name" value="NAD(P)-binding Rossmann-fold domains"/>
    <property type="match status" value="1"/>
</dbReference>
<feature type="active site" description="Proton acceptor; for dehydratase activity" evidence="6">
    <location>
        <position position="714"/>
    </location>
</feature>
<protein>
    <submittedName>
        <fullName evidence="10">SDR family NAD(P)-dependent oxidoreductase</fullName>
    </submittedName>
</protein>
<evidence type="ECO:0000313" key="10">
    <source>
        <dbReference type="EMBL" id="MET1255504.1"/>
    </source>
</evidence>
<dbReference type="InterPro" id="IPR020841">
    <property type="entry name" value="PKS_Beta-ketoAc_synthase_dom"/>
</dbReference>
<keyword evidence="4" id="KW-0597">Phosphoprotein</keyword>
<comment type="pathway">
    <text evidence="1">Lipid metabolism; fatty acid biosynthesis.</text>
</comment>
<comment type="similarity">
    <text evidence="2">Belongs to the short-chain dehydrogenases/reductases (SDR) family.</text>
</comment>
<dbReference type="PROSITE" id="PS52019">
    <property type="entry name" value="PKS_MFAS_DH"/>
    <property type="match status" value="1"/>
</dbReference>
<dbReference type="Gene3D" id="1.10.1200.10">
    <property type="entry name" value="ACP-like"/>
    <property type="match status" value="1"/>
</dbReference>
<evidence type="ECO:0000256" key="1">
    <source>
        <dbReference type="ARBA" id="ARBA00005194"/>
    </source>
</evidence>
<dbReference type="InterPro" id="IPR057326">
    <property type="entry name" value="KR_dom"/>
</dbReference>
<dbReference type="Proteomes" id="UP001548189">
    <property type="component" value="Unassembled WGS sequence"/>
</dbReference>
<name>A0ABV2BU91_9GAMM</name>
<feature type="domain" description="Ketosynthase family 3 (KS3)" evidence="8">
    <location>
        <begin position="31"/>
        <end position="469"/>
    </location>
</feature>
<comment type="caution">
    <text evidence="10">The sequence shown here is derived from an EMBL/GenBank/DDBJ whole genome shotgun (WGS) entry which is preliminary data.</text>
</comment>
<keyword evidence="11" id="KW-1185">Reference proteome</keyword>
<feature type="region of interest" description="N-terminal hotdog fold" evidence="6">
    <location>
        <begin position="678"/>
        <end position="820"/>
    </location>
</feature>
<dbReference type="InterPro" id="IPR018201">
    <property type="entry name" value="Ketoacyl_synth_AS"/>
</dbReference>
<dbReference type="SUPFAM" id="SSF47336">
    <property type="entry name" value="ACP-like"/>
    <property type="match status" value="1"/>
</dbReference>
<dbReference type="Gene3D" id="3.10.129.110">
    <property type="entry name" value="Polyketide synthase dehydratase"/>
    <property type="match status" value="1"/>
</dbReference>
<dbReference type="Gene3D" id="1.10.1240.100">
    <property type="match status" value="1"/>
</dbReference>
<dbReference type="Pfam" id="PF14765">
    <property type="entry name" value="PS-DH"/>
    <property type="match status" value="1"/>
</dbReference>
<dbReference type="CDD" id="cd08953">
    <property type="entry name" value="KR_2_SDR_x"/>
    <property type="match status" value="1"/>
</dbReference>